<dbReference type="AlphaFoldDB" id="A0A3M2LDQ8"/>
<sequence>MAVDPSARVRGGRRGFGYRQLRSAALPFEWQVTDGCMTVRHRRDPWRSAVADRLFAALSEVQRAPYAVLACQCVLLDEHNPAVPDVVVVNRAAVDLYAAEVLPADAAVLVVEIVSAGDRSDRWYRTPSRYAAAGIAYFWRVERGLDGRPIVYEYWLDHESRRYRPAPAYAHTGVLATTVPFPIRVDLADLLAGPDSNHP</sequence>
<dbReference type="InterPro" id="IPR012296">
    <property type="entry name" value="Nuclease_put_TT1808"/>
</dbReference>
<evidence type="ECO:0000259" key="1">
    <source>
        <dbReference type="Pfam" id="PF05685"/>
    </source>
</evidence>
<dbReference type="Gene3D" id="3.90.1570.10">
    <property type="entry name" value="tt1808, chain A"/>
    <property type="match status" value="1"/>
</dbReference>
<keyword evidence="2" id="KW-0378">Hydrolase</keyword>
<comment type="caution">
    <text evidence="2">The sequence shown here is derived from an EMBL/GenBank/DDBJ whole genome shotgun (WGS) entry which is preliminary data.</text>
</comment>
<keyword evidence="3" id="KW-1185">Reference proteome</keyword>
<keyword evidence="2" id="KW-0540">Nuclease</keyword>
<reference evidence="2 3" key="1">
    <citation type="submission" date="2018-10" db="EMBL/GenBank/DDBJ databases">
        <title>Isolation from cow dung.</title>
        <authorList>
            <person name="Ling L."/>
        </authorList>
    </citation>
    <scope>NUCLEOTIDE SEQUENCE [LARGE SCALE GENOMIC DNA]</scope>
    <source>
        <strain evidence="2 3">NEAU-LL90</strain>
    </source>
</reference>
<organism evidence="2 3">
    <name type="scientific">Nocardia stercoris</name>
    <dbReference type="NCBI Taxonomy" id="2483361"/>
    <lineage>
        <taxon>Bacteria</taxon>
        <taxon>Bacillati</taxon>
        <taxon>Actinomycetota</taxon>
        <taxon>Actinomycetes</taxon>
        <taxon>Mycobacteriales</taxon>
        <taxon>Nocardiaceae</taxon>
        <taxon>Nocardia</taxon>
    </lineage>
</organism>
<dbReference type="GO" id="GO:0004519">
    <property type="term" value="F:endonuclease activity"/>
    <property type="evidence" value="ECO:0007669"/>
    <property type="project" value="UniProtKB-KW"/>
</dbReference>
<dbReference type="CDD" id="cd06260">
    <property type="entry name" value="DUF820-like"/>
    <property type="match status" value="1"/>
</dbReference>
<keyword evidence="2" id="KW-0255">Endonuclease</keyword>
<gene>
    <name evidence="2" type="ORF">EBN03_05410</name>
</gene>
<dbReference type="EMBL" id="RFFH01000001">
    <property type="protein sequence ID" value="RMI35661.1"/>
    <property type="molecule type" value="Genomic_DNA"/>
</dbReference>
<evidence type="ECO:0000313" key="2">
    <source>
        <dbReference type="EMBL" id="RMI35661.1"/>
    </source>
</evidence>
<dbReference type="Proteomes" id="UP000279275">
    <property type="component" value="Unassembled WGS sequence"/>
</dbReference>
<proteinExistence type="predicted"/>
<evidence type="ECO:0000313" key="3">
    <source>
        <dbReference type="Proteomes" id="UP000279275"/>
    </source>
</evidence>
<accession>A0A3M2LDQ8</accession>
<dbReference type="Pfam" id="PF05685">
    <property type="entry name" value="Uma2"/>
    <property type="match status" value="1"/>
</dbReference>
<name>A0A3M2LDQ8_9NOCA</name>
<protein>
    <submittedName>
        <fullName evidence="2">Uma2 family endonuclease</fullName>
    </submittedName>
</protein>
<dbReference type="InterPro" id="IPR011335">
    <property type="entry name" value="Restrct_endonuc-II-like"/>
</dbReference>
<dbReference type="InterPro" id="IPR008538">
    <property type="entry name" value="Uma2"/>
</dbReference>
<dbReference type="SUPFAM" id="SSF52980">
    <property type="entry name" value="Restriction endonuclease-like"/>
    <property type="match status" value="1"/>
</dbReference>
<feature type="domain" description="Putative restriction endonuclease" evidence="1">
    <location>
        <begin position="44"/>
        <end position="143"/>
    </location>
</feature>